<reference evidence="2 3" key="1">
    <citation type="submission" date="2016-08" db="EMBL/GenBank/DDBJ databases">
        <title>Complete genome sequence of Streptomyces agglomeratus strain 6-3-2, a novel anti-MRSA actinomycete isolated from Wuli of Tebit, China.</title>
        <authorList>
            <person name="Chen X."/>
        </authorList>
    </citation>
    <scope>NUCLEOTIDE SEQUENCE [LARGE SCALE GENOMIC DNA]</scope>
    <source>
        <strain evidence="2 3">6-3-2</strain>
    </source>
</reference>
<accession>A0A1E5P1M9</accession>
<evidence type="ECO:0000313" key="3">
    <source>
        <dbReference type="Proteomes" id="UP000095759"/>
    </source>
</evidence>
<evidence type="ECO:0000259" key="1">
    <source>
        <dbReference type="Pfam" id="PF24623"/>
    </source>
</evidence>
<proteinExistence type="predicted"/>
<evidence type="ECO:0000313" key="2">
    <source>
        <dbReference type="EMBL" id="OEJ23412.1"/>
    </source>
</evidence>
<dbReference type="OrthoDB" id="4277156at2"/>
<feature type="domain" description="DNA-binding phage zinc finger" evidence="1">
    <location>
        <begin position="24"/>
        <end position="58"/>
    </location>
</feature>
<protein>
    <recommendedName>
        <fullName evidence="1">DNA-binding phage zinc finger domain-containing protein</fullName>
    </recommendedName>
</protein>
<keyword evidence="3" id="KW-1185">Reference proteome</keyword>
<organism evidence="2 3">
    <name type="scientific">Streptomyces agglomeratus</name>
    <dbReference type="NCBI Taxonomy" id="285458"/>
    <lineage>
        <taxon>Bacteria</taxon>
        <taxon>Bacillati</taxon>
        <taxon>Actinomycetota</taxon>
        <taxon>Actinomycetes</taxon>
        <taxon>Kitasatosporales</taxon>
        <taxon>Streptomycetaceae</taxon>
        <taxon>Streptomyces</taxon>
    </lineage>
</organism>
<dbReference type="InterPro" id="IPR056911">
    <property type="entry name" value="Phage_Znf_bind_put"/>
</dbReference>
<dbReference type="Pfam" id="PF24623">
    <property type="entry name" value="Phage_zn_bind_8"/>
    <property type="match status" value="1"/>
</dbReference>
<name>A0A1E5P1M9_9ACTN</name>
<gene>
    <name evidence="2" type="ORF">AS594_01810</name>
</gene>
<dbReference type="Proteomes" id="UP000095759">
    <property type="component" value="Unassembled WGS sequence"/>
</dbReference>
<comment type="caution">
    <text evidence="2">The sequence shown here is derived from an EMBL/GenBank/DDBJ whole genome shotgun (WGS) entry which is preliminary data.</text>
</comment>
<dbReference type="AlphaFoldDB" id="A0A1E5P1M9"/>
<dbReference type="RefSeq" id="WP_069925328.1">
    <property type="nucleotide sequence ID" value="NZ_MEHI01000001.1"/>
</dbReference>
<sequence>MQHTDNTTTAPALDSLYETLRLYQHGPFSVACPDCHVKPGQLCLARRVVHRGRRRAYRSEMERVELVPLLAAAA</sequence>
<dbReference type="EMBL" id="MEHJ01000001">
    <property type="protein sequence ID" value="OEJ23412.1"/>
    <property type="molecule type" value="Genomic_DNA"/>
</dbReference>